<name>A0A6C2C3P7_9LACO</name>
<evidence type="ECO:0000256" key="2">
    <source>
        <dbReference type="ARBA" id="ARBA00022801"/>
    </source>
</evidence>
<feature type="active site" description="Acyl-thioester intermediate" evidence="4">
    <location>
        <position position="191"/>
    </location>
</feature>
<keyword evidence="1" id="KW-0645">Protease</keyword>
<keyword evidence="3" id="KW-0788">Thiol protease</keyword>
<accession>A0A6C2C3P7</accession>
<keyword evidence="6" id="KW-1185">Reference proteome</keyword>
<sequence length="232" mass="26147">MRKWFKRFSWLLLVLVGLALIFHNQIAFYTLSKFQPTVTQKSVAKGKEKQGNYKWEKVQSLSAQQVLKARMEAGKINFIGYVAIPEIGLNVPISNGVDNINIALGAGTLKENQVMGQGNYALASHFIQGSSGRNILFSPLYYSGKVGQKIYLTDLKKVYEYKATVYKVIDPHQVEVVDDVPGKKMITLVTCDYTAEAGRVLMQGTLEKEMNFKDTPKSVLDKLVMDDNRWVK</sequence>
<proteinExistence type="predicted"/>
<dbReference type="InterPro" id="IPR023365">
    <property type="entry name" value="Sortase_dom-sf"/>
</dbReference>
<dbReference type="OrthoDB" id="1648028at2"/>
<comment type="caution">
    <text evidence="5">The sequence shown here is derived from an EMBL/GenBank/DDBJ whole genome shotgun (WGS) entry which is preliminary data.</text>
</comment>
<dbReference type="NCBIfam" id="TIGR01076">
    <property type="entry name" value="sortase_fam"/>
    <property type="match status" value="1"/>
</dbReference>
<dbReference type="EMBL" id="SDGZ01000023">
    <property type="protein sequence ID" value="TYC48186.1"/>
    <property type="molecule type" value="Genomic_DNA"/>
</dbReference>
<evidence type="ECO:0000313" key="5">
    <source>
        <dbReference type="EMBL" id="TYC48186.1"/>
    </source>
</evidence>
<feature type="active site" description="Proton donor/acceptor" evidence="4">
    <location>
        <position position="125"/>
    </location>
</feature>
<dbReference type="GO" id="GO:0008234">
    <property type="term" value="F:cysteine-type peptidase activity"/>
    <property type="evidence" value="ECO:0007669"/>
    <property type="project" value="UniProtKB-KW"/>
</dbReference>
<dbReference type="GO" id="GO:0006508">
    <property type="term" value="P:proteolysis"/>
    <property type="evidence" value="ECO:0007669"/>
    <property type="project" value="UniProtKB-KW"/>
</dbReference>
<reference evidence="5 6" key="1">
    <citation type="submission" date="2019-01" db="EMBL/GenBank/DDBJ databases">
        <title>Weissella sp. nov., a novel lactic acid bacterium isolated from animal feces.</title>
        <authorList>
            <person name="Wang L.-T."/>
        </authorList>
    </citation>
    <scope>NUCLEOTIDE SEQUENCE [LARGE SCALE GENOMIC DNA]</scope>
    <source>
        <strain evidence="5 6">8H-2</strain>
    </source>
</reference>
<keyword evidence="2" id="KW-0378">Hydrolase</keyword>
<dbReference type="Pfam" id="PF04203">
    <property type="entry name" value="Sortase"/>
    <property type="match status" value="1"/>
</dbReference>
<evidence type="ECO:0000256" key="4">
    <source>
        <dbReference type="PIRSR" id="PIRSR605754-1"/>
    </source>
</evidence>
<dbReference type="AlphaFoldDB" id="A0A6C2C3P7"/>
<dbReference type="Gene3D" id="2.40.260.10">
    <property type="entry name" value="Sortase"/>
    <property type="match status" value="1"/>
</dbReference>
<dbReference type="RefSeq" id="WP_148623346.1">
    <property type="nucleotide sequence ID" value="NZ_SDGZ01000023.1"/>
</dbReference>
<gene>
    <name evidence="5" type="ORF">ESZ50_09400</name>
</gene>
<dbReference type="SUPFAM" id="SSF63817">
    <property type="entry name" value="Sortase"/>
    <property type="match status" value="1"/>
</dbReference>
<evidence type="ECO:0000256" key="1">
    <source>
        <dbReference type="ARBA" id="ARBA00022670"/>
    </source>
</evidence>
<dbReference type="InterPro" id="IPR042007">
    <property type="entry name" value="Sortase_A"/>
</dbReference>
<evidence type="ECO:0000256" key="3">
    <source>
        <dbReference type="ARBA" id="ARBA00022807"/>
    </source>
</evidence>
<dbReference type="CDD" id="cd06165">
    <property type="entry name" value="Sortase_A"/>
    <property type="match status" value="1"/>
</dbReference>
<organism evidence="5 6">
    <name type="scientific">Weissella muntiaci</name>
    <dbReference type="NCBI Taxonomy" id="2508881"/>
    <lineage>
        <taxon>Bacteria</taxon>
        <taxon>Bacillati</taxon>
        <taxon>Bacillota</taxon>
        <taxon>Bacilli</taxon>
        <taxon>Lactobacillales</taxon>
        <taxon>Lactobacillaceae</taxon>
        <taxon>Weissella</taxon>
    </lineage>
</organism>
<dbReference type="Proteomes" id="UP000371977">
    <property type="component" value="Unassembled WGS sequence"/>
</dbReference>
<evidence type="ECO:0000313" key="6">
    <source>
        <dbReference type="Proteomes" id="UP000371977"/>
    </source>
</evidence>
<protein>
    <submittedName>
        <fullName evidence="5">Class A sortase</fullName>
    </submittedName>
</protein>
<dbReference type="InterPro" id="IPR005754">
    <property type="entry name" value="Sortase"/>
</dbReference>